<dbReference type="AlphaFoldDB" id="A0AAE3KWH3"/>
<feature type="transmembrane region" description="Helical" evidence="5">
    <location>
        <begin position="96"/>
        <end position="119"/>
    </location>
</feature>
<keyword evidence="7" id="KW-1185">Reference proteome</keyword>
<comment type="caution">
    <text evidence="6">The sequence shown here is derived from an EMBL/GenBank/DDBJ whole genome shotgun (WGS) entry which is preliminary data.</text>
</comment>
<dbReference type="GO" id="GO:0015086">
    <property type="term" value="F:cadmium ion transmembrane transporter activity"/>
    <property type="evidence" value="ECO:0007669"/>
    <property type="project" value="TreeGrafter"/>
</dbReference>
<feature type="transmembrane region" description="Helical" evidence="5">
    <location>
        <begin position="417"/>
        <end position="437"/>
    </location>
</feature>
<feature type="transmembrane region" description="Helical" evidence="5">
    <location>
        <begin position="158"/>
        <end position="175"/>
    </location>
</feature>
<dbReference type="Proteomes" id="UP001204144">
    <property type="component" value="Unassembled WGS sequence"/>
</dbReference>
<organism evidence="6 7">
    <name type="scientific">Lacihabitans soyangensis</name>
    <dbReference type="NCBI Taxonomy" id="869394"/>
    <lineage>
        <taxon>Bacteria</taxon>
        <taxon>Pseudomonadati</taxon>
        <taxon>Bacteroidota</taxon>
        <taxon>Cytophagia</taxon>
        <taxon>Cytophagales</taxon>
        <taxon>Leadbetterellaceae</taxon>
        <taxon>Lacihabitans</taxon>
    </lineage>
</organism>
<feature type="transmembrane region" description="Helical" evidence="5">
    <location>
        <begin position="21"/>
        <end position="38"/>
    </location>
</feature>
<feature type="transmembrane region" description="Helical" evidence="5">
    <location>
        <begin position="310"/>
        <end position="331"/>
    </location>
</feature>
<evidence type="ECO:0000313" key="6">
    <source>
        <dbReference type="EMBL" id="MCP9765711.1"/>
    </source>
</evidence>
<accession>A0AAE3KWH3</accession>
<evidence type="ECO:0000256" key="3">
    <source>
        <dbReference type="ARBA" id="ARBA00022989"/>
    </source>
</evidence>
<comment type="subcellular location">
    <subcellularLocation>
        <location evidence="1">Membrane</location>
        <topology evidence="1">Multi-pass membrane protein</topology>
    </subcellularLocation>
</comment>
<evidence type="ECO:0000256" key="4">
    <source>
        <dbReference type="ARBA" id="ARBA00023136"/>
    </source>
</evidence>
<feature type="transmembrane region" description="Helical" evidence="5">
    <location>
        <begin position="44"/>
        <end position="62"/>
    </location>
</feature>
<gene>
    <name evidence="6" type="ORF">EGI31_22475</name>
</gene>
<feature type="transmembrane region" description="Helical" evidence="5">
    <location>
        <begin position="380"/>
        <end position="405"/>
    </location>
</feature>
<dbReference type="NCBIfam" id="NF037982">
    <property type="entry name" value="Nramp_1"/>
    <property type="match status" value="1"/>
</dbReference>
<evidence type="ECO:0000256" key="1">
    <source>
        <dbReference type="ARBA" id="ARBA00004141"/>
    </source>
</evidence>
<dbReference type="GO" id="GO:0034755">
    <property type="term" value="P:iron ion transmembrane transport"/>
    <property type="evidence" value="ECO:0007669"/>
    <property type="project" value="TreeGrafter"/>
</dbReference>
<dbReference type="PANTHER" id="PTHR11706">
    <property type="entry name" value="SOLUTE CARRIER PROTEIN FAMILY 11 MEMBER"/>
    <property type="match status" value="1"/>
</dbReference>
<feature type="transmembrane region" description="Helical" evidence="5">
    <location>
        <begin position="125"/>
        <end position="146"/>
    </location>
</feature>
<feature type="transmembrane region" description="Helical" evidence="5">
    <location>
        <begin position="355"/>
        <end position="374"/>
    </location>
</feature>
<keyword evidence="3 5" id="KW-1133">Transmembrane helix</keyword>
<dbReference type="PANTHER" id="PTHR11706:SF3">
    <property type="entry name" value="METAL ION TRANSPORT PROTEIN"/>
    <property type="match status" value="1"/>
</dbReference>
<evidence type="ECO:0000256" key="2">
    <source>
        <dbReference type="ARBA" id="ARBA00022692"/>
    </source>
</evidence>
<proteinExistence type="predicted"/>
<dbReference type="InterPro" id="IPR001046">
    <property type="entry name" value="NRAMP_fam"/>
</dbReference>
<dbReference type="EMBL" id="RJUF01000187">
    <property type="protein sequence ID" value="MCP9765711.1"/>
    <property type="molecule type" value="Genomic_DNA"/>
</dbReference>
<evidence type="ECO:0000256" key="5">
    <source>
        <dbReference type="SAM" id="Phobius"/>
    </source>
</evidence>
<evidence type="ECO:0000313" key="7">
    <source>
        <dbReference type="Proteomes" id="UP001204144"/>
    </source>
</evidence>
<feature type="transmembrane region" description="Helical" evidence="5">
    <location>
        <begin position="257"/>
        <end position="279"/>
    </location>
</feature>
<keyword evidence="2 5" id="KW-0812">Transmembrane</keyword>
<keyword evidence="4 5" id="KW-0472">Membrane</keyword>
<dbReference type="GO" id="GO:0005384">
    <property type="term" value="F:manganese ion transmembrane transporter activity"/>
    <property type="evidence" value="ECO:0007669"/>
    <property type="project" value="TreeGrafter"/>
</dbReference>
<protein>
    <submittedName>
        <fullName evidence="6">Divalent metal cation transporter</fullName>
    </submittedName>
</protein>
<reference evidence="6 7" key="1">
    <citation type="submission" date="2018-11" db="EMBL/GenBank/DDBJ databases">
        <title>Novel bacteria species description.</title>
        <authorList>
            <person name="Han J.-H."/>
        </authorList>
    </citation>
    <scope>NUCLEOTIDE SEQUENCE [LARGE SCALE GENOMIC DNA]</scope>
    <source>
        <strain evidence="6 7">KCTC23259</strain>
    </source>
</reference>
<name>A0AAE3KWH3_9BACT</name>
<sequence length="440" mass="49163">MEKIKQAPETFSERLKFLGPSLILSAAIVGSGELIATTTLGAKAGFVCFWIILVSCVVKVMVQLEFGKHTVSTGETSMQIMSKLPGPKIRGTRWSVWLVFVIMIFKLLQVGGIVGGVAITLNMVFPMVSVPIFAFLVAALGAILVYQGYYQSLEKLSLIMIAFFTVFTFSSLYFLKFTQYQISWENIAEGLSFKLPKAALAFAFGAFGITGVGADEIIHYNYWCLEKGYASHVGPRDNSAEWKARVKGWVKVMQLDAFLAMLIYTTVTAAFYLLGAAVLHHQANLPEGYQMIEVLSSMFTESLGSWSKTFFLAGSFTILFSTVFSALAAWTRQFADIFGQMGWIDFGNMAERKRLIARLAWILPFLWAFLFVYIKLPMIMVISGGIVGSFLLILVIWAVIFNKYFRKNDVEKSTPTYNLLLWISILAILSFCIFGIVKLF</sequence>
<dbReference type="GO" id="GO:0005886">
    <property type="term" value="C:plasma membrane"/>
    <property type="evidence" value="ECO:0007669"/>
    <property type="project" value="TreeGrafter"/>
</dbReference>